<proteinExistence type="inferred from homology"/>
<keyword evidence="5 7" id="KW-1133">Transmembrane helix</keyword>
<dbReference type="Pfam" id="PF12911">
    <property type="entry name" value="OppC_N"/>
    <property type="match status" value="1"/>
</dbReference>
<feature type="transmembrane region" description="Helical" evidence="7">
    <location>
        <begin position="107"/>
        <end position="127"/>
    </location>
</feature>
<dbReference type="InterPro" id="IPR035906">
    <property type="entry name" value="MetI-like_sf"/>
</dbReference>
<dbReference type="InterPro" id="IPR050366">
    <property type="entry name" value="BP-dependent_transpt_permease"/>
</dbReference>
<evidence type="ECO:0000256" key="1">
    <source>
        <dbReference type="ARBA" id="ARBA00004651"/>
    </source>
</evidence>
<dbReference type="Gene3D" id="1.10.3720.10">
    <property type="entry name" value="MetI-like"/>
    <property type="match status" value="1"/>
</dbReference>
<feature type="transmembrane region" description="Helical" evidence="7">
    <location>
        <begin position="74"/>
        <end position="95"/>
    </location>
</feature>
<dbReference type="PROSITE" id="PS50928">
    <property type="entry name" value="ABC_TM1"/>
    <property type="match status" value="1"/>
</dbReference>
<dbReference type="EMBL" id="FWDO01000005">
    <property type="protein sequence ID" value="SLM19410.1"/>
    <property type="molecule type" value="Genomic_DNA"/>
</dbReference>
<dbReference type="PANTHER" id="PTHR43386">
    <property type="entry name" value="OLIGOPEPTIDE TRANSPORT SYSTEM PERMEASE PROTEIN APPC"/>
    <property type="match status" value="1"/>
</dbReference>
<dbReference type="GO" id="GO:0005886">
    <property type="term" value="C:plasma membrane"/>
    <property type="evidence" value="ECO:0007669"/>
    <property type="project" value="UniProtKB-SubCell"/>
</dbReference>
<dbReference type="AlphaFoldDB" id="A0A3P3XT10"/>
<sequence length="275" mass="29571">MVLRKTRRILFSLASLYLLVLVALAIAAPLVSPYSPTEQFLDRRFHPPGPTNFLGTDNFGRDILTRIIYGSRSALVVGIVTVSVALLLGGAVGLIAGMGPPAIDSALMLLMDSVLSFPTILLAITIVSFMGYGLVQVMLALGIISSPIFARLIRAETLSIKTEGYIEASRALGTGPVKIVFRHIIPNIMSKVIVQCSLTFAQAVVIESSLSFLGVGIQPPAASWGLMLKDARNYLVQAPWMAIYPGLCLALTVLSFNIIGDSLSERFNPRLNDLV</sequence>
<dbReference type="PANTHER" id="PTHR43386:SF25">
    <property type="entry name" value="PEPTIDE ABC TRANSPORTER PERMEASE PROTEIN"/>
    <property type="match status" value="1"/>
</dbReference>
<evidence type="ECO:0000256" key="4">
    <source>
        <dbReference type="ARBA" id="ARBA00022692"/>
    </source>
</evidence>
<reference evidence="9" key="1">
    <citation type="submission" date="2017-02" db="EMBL/GenBank/DDBJ databases">
        <authorList>
            <person name="Regsiter A."/>
            <person name="William W."/>
        </authorList>
    </citation>
    <scope>NUCLEOTIDE SEQUENCE</scope>
    <source>
        <strain evidence="9">BdmA 4</strain>
    </source>
</reference>
<protein>
    <submittedName>
        <fullName evidence="9">Glutathione transport system permease protein GsiD</fullName>
    </submittedName>
</protein>
<dbReference type="InterPro" id="IPR000515">
    <property type="entry name" value="MetI-like"/>
</dbReference>
<feature type="transmembrane region" description="Helical" evidence="7">
    <location>
        <begin position="133"/>
        <end position="153"/>
    </location>
</feature>
<gene>
    <name evidence="9" type="primary">gsiD</name>
    <name evidence="9" type="ORF">SPIRO4BDMA_50925</name>
</gene>
<keyword evidence="4 7" id="KW-0812">Transmembrane</keyword>
<evidence type="ECO:0000256" key="2">
    <source>
        <dbReference type="ARBA" id="ARBA00022448"/>
    </source>
</evidence>
<feature type="transmembrane region" description="Helical" evidence="7">
    <location>
        <begin position="192"/>
        <end position="217"/>
    </location>
</feature>
<evidence type="ECO:0000256" key="3">
    <source>
        <dbReference type="ARBA" id="ARBA00022475"/>
    </source>
</evidence>
<dbReference type="Pfam" id="PF00528">
    <property type="entry name" value="BPD_transp_1"/>
    <property type="match status" value="1"/>
</dbReference>
<comment type="similarity">
    <text evidence="7">Belongs to the binding-protein-dependent transport system permease family.</text>
</comment>
<dbReference type="GO" id="GO:0055085">
    <property type="term" value="P:transmembrane transport"/>
    <property type="evidence" value="ECO:0007669"/>
    <property type="project" value="InterPro"/>
</dbReference>
<keyword evidence="6 7" id="KW-0472">Membrane</keyword>
<dbReference type="InterPro" id="IPR025966">
    <property type="entry name" value="OppC_N"/>
</dbReference>
<feature type="domain" description="ABC transmembrane type-1" evidence="8">
    <location>
        <begin position="71"/>
        <end position="260"/>
    </location>
</feature>
<accession>A0A3P3XT10</accession>
<evidence type="ECO:0000256" key="5">
    <source>
        <dbReference type="ARBA" id="ARBA00022989"/>
    </source>
</evidence>
<keyword evidence="2 7" id="KW-0813">Transport</keyword>
<evidence type="ECO:0000259" key="8">
    <source>
        <dbReference type="PROSITE" id="PS50928"/>
    </source>
</evidence>
<evidence type="ECO:0000313" key="9">
    <source>
        <dbReference type="EMBL" id="SLM19410.1"/>
    </source>
</evidence>
<dbReference type="CDD" id="cd06261">
    <property type="entry name" value="TM_PBP2"/>
    <property type="match status" value="1"/>
</dbReference>
<feature type="transmembrane region" description="Helical" evidence="7">
    <location>
        <begin position="237"/>
        <end position="260"/>
    </location>
</feature>
<evidence type="ECO:0000256" key="6">
    <source>
        <dbReference type="ARBA" id="ARBA00023136"/>
    </source>
</evidence>
<evidence type="ECO:0000256" key="7">
    <source>
        <dbReference type="RuleBase" id="RU363032"/>
    </source>
</evidence>
<organism evidence="9">
    <name type="scientific">uncultured spirochete</name>
    <dbReference type="NCBI Taxonomy" id="156406"/>
    <lineage>
        <taxon>Bacteria</taxon>
        <taxon>Pseudomonadati</taxon>
        <taxon>Spirochaetota</taxon>
        <taxon>Spirochaetia</taxon>
        <taxon>Spirochaetales</taxon>
        <taxon>environmental samples</taxon>
    </lineage>
</organism>
<comment type="subcellular location">
    <subcellularLocation>
        <location evidence="1 7">Cell membrane</location>
        <topology evidence="1 7">Multi-pass membrane protein</topology>
    </subcellularLocation>
</comment>
<name>A0A3P3XT10_9SPIR</name>
<keyword evidence="3" id="KW-1003">Cell membrane</keyword>
<dbReference type="SUPFAM" id="SSF161098">
    <property type="entry name" value="MetI-like"/>
    <property type="match status" value="1"/>
</dbReference>